<evidence type="ECO:0000313" key="1">
    <source>
        <dbReference type="EMBL" id="BCZ17488.1"/>
    </source>
</evidence>
<accession>A0ABM7SCF9</accession>
<organism evidence="1 2">
    <name type="scientific">Helicobacter gastrocanis</name>
    <dbReference type="NCBI Taxonomy" id="2849641"/>
    <lineage>
        <taxon>Bacteria</taxon>
        <taxon>Pseudomonadati</taxon>
        <taxon>Campylobacterota</taxon>
        <taxon>Epsilonproteobacteria</taxon>
        <taxon>Campylobacterales</taxon>
        <taxon>Helicobacteraceae</taxon>
        <taxon>Helicobacter</taxon>
    </lineage>
</organism>
<gene>
    <name evidence="1" type="ORF">NHP190003_07700</name>
</gene>
<proteinExistence type="predicted"/>
<protein>
    <submittedName>
        <fullName evidence="1">Uncharacterized protein</fullName>
    </submittedName>
</protein>
<dbReference type="RefSeq" id="WP_221280825.1">
    <property type="nucleotide sequence ID" value="NZ_AP024814.1"/>
</dbReference>
<evidence type="ECO:0000313" key="2">
    <source>
        <dbReference type="Proteomes" id="UP000826775"/>
    </source>
</evidence>
<sequence length="176" mass="20805">MDKHNIQRGLYWECMECESRQSDRDENKDYLLPALLWLHLVLHTSWQYVWFDLYDDGNNYCAENQDEMWVIELSFENMAHFVKPKVLVIDKDCQTLTFDTMVCINFCSETHGHYWYLATTENITTLEVDKDSCSYKRGYGRGSLDKKPPKYHFLSGAVKINNTYGNVLLSYIELDL</sequence>
<dbReference type="EMBL" id="AP024814">
    <property type="protein sequence ID" value="BCZ17488.1"/>
    <property type="molecule type" value="Genomic_DNA"/>
</dbReference>
<reference evidence="1 2" key="1">
    <citation type="submission" date="2021-07" db="EMBL/GenBank/DDBJ databases">
        <title>Novel Helicobacter sp. Isolated from a dog.</title>
        <authorList>
            <person name="Rimbara E."/>
            <person name="Suzuki M."/>
        </authorList>
    </citation>
    <scope>NUCLEOTIDE SEQUENCE [LARGE SCALE GENOMIC DNA]</scope>
    <source>
        <strain evidence="2">NHP19-003</strain>
    </source>
</reference>
<keyword evidence="2" id="KW-1185">Reference proteome</keyword>
<name>A0ABM7SCF9_9HELI</name>
<dbReference type="Proteomes" id="UP000826775">
    <property type="component" value="Chromosome"/>
</dbReference>